<keyword evidence="2 9" id="KW-0808">Transferase</keyword>
<protein>
    <recommendedName>
        <fullName evidence="9">Phosphopantetheine adenylyltransferase</fullName>
        <ecNumber evidence="9">2.7.7.3</ecNumber>
    </recommendedName>
    <alternativeName>
        <fullName evidence="9">Dephospho-CoA pyrophosphorylase</fullName>
    </alternativeName>
    <alternativeName>
        <fullName evidence="9">Pantetheine-phosphate adenylyltransferase</fullName>
        <shortName evidence="9">PPAT</shortName>
    </alternativeName>
</protein>
<evidence type="ECO:0000256" key="4">
    <source>
        <dbReference type="ARBA" id="ARBA00022741"/>
    </source>
</evidence>
<comment type="caution">
    <text evidence="11">The sequence shown here is derived from an EMBL/GenBank/DDBJ whole genome shotgun (WGS) entry which is preliminary data.</text>
</comment>
<dbReference type="PRINTS" id="PR01020">
    <property type="entry name" value="LPSBIOSNTHSS"/>
</dbReference>
<dbReference type="InterPro" id="IPR014729">
    <property type="entry name" value="Rossmann-like_a/b/a_fold"/>
</dbReference>
<accession>A0A3M2LHN8</accession>
<dbReference type="GO" id="GO:0005524">
    <property type="term" value="F:ATP binding"/>
    <property type="evidence" value="ECO:0007669"/>
    <property type="project" value="UniProtKB-KW"/>
</dbReference>
<feature type="domain" description="Cytidyltransferase-like" evidence="10">
    <location>
        <begin position="5"/>
        <end position="132"/>
    </location>
</feature>
<feature type="binding site" evidence="9">
    <location>
        <position position="41"/>
    </location>
    <ligand>
        <name>substrate</name>
    </ligand>
</feature>
<dbReference type="OrthoDB" id="9806661at2"/>
<dbReference type="EC" id="2.7.7.3" evidence="9"/>
<dbReference type="UniPathway" id="UPA00241">
    <property type="reaction ID" value="UER00355"/>
</dbReference>
<dbReference type="RefSeq" id="WP_122186503.1">
    <property type="nucleotide sequence ID" value="NZ_RFFH01000001.1"/>
</dbReference>
<keyword evidence="4 9" id="KW-0547">Nucleotide-binding</keyword>
<dbReference type="FunFam" id="3.40.50.620:FF:000012">
    <property type="entry name" value="Phosphopantetheine adenylyltransferase"/>
    <property type="match status" value="1"/>
</dbReference>
<feature type="binding site" evidence="9">
    <location>
        <position position="17"/>
    </location>
    <ligand>
        <name>ATP</name>
        <dbReference type="ChEBI" id="CHEBI:30616"/>
    </ligand>
</feature>
<evidence type="ECO:0000259" key="10">
    <source>
        <dbReference type="Pfam" id="PF01467"/>
    </source>
</evidence>
<comment type="subcellular location">
    <subcellularLocation>
        <location evidence="9">Cytoplasm</location>
    </subcellularLocation>
</comment>
<dbReference type="SUPFAM" id="SSF52374">
    <property type="entry name" value="Nucleotidylyl transferase"/>
    <property type="match status" value="1"/>
</dbReference>
<dbReference type="Gene3D" id="3.40.50.620">
    <property type="entry name" value="HUPs"/>
    <property type="match status" value="1"/>
</dbReference>
<evidence type="ECO:0000313" key="12">
    <source>
        <dbReference type="Proteomes" id="UP000279275"/>
    </source>
</evidence>
<dbReference type="Pfam" id="PF01467">
    <property type="entry name" value="CTP_transf_like"/>
    <property type="match status" value="1"/>
</dbReference>
<feature type="binding site" evidence="9">
    <location>
        <position position="9"/>
    </location>
    <ligand>
        <name>substrate</name>
    </ligand>
</feature>
<keyword evidence="5 9" id="KW-0067">ATP-binding</keyword>
<comment type="catalytic activity">
    <reaction evidence="8 9">
        <text>(R)-4'-phosphopantetheine + ATP + H(+) = 3'-dephospho-CoA + diphosphate</text>
        <dbReference type="Rhea" id="RHEA:19801"/>
        <dbReference type="ChEBI" id="CHEBI:15378"/>
        <dbReference type="ChEBI" id="CHEBI:30616"/>
        <dbReference type="ChEBI" id="CHEBI:33019"/>
        <dbReference type="ChEBI" id="CHEBI:57328"/>
        <dbReference type="ChEBI" id="CHEBI:61723"/>
        <dbReference type="EC" id="2.7.7.3"/>
    </reaction>
</comment>
<gene>
    <name evidence="9" type="primary">coaD</name>
    <name evidence="11" type="ORF">EBN03_04585</name>
</gene>
<keyword evidence="6 9" id="KW-0460">Magnesium</keyword>
<keyword evidence="1 9" id="KW-0963">Cytoplasm</keyword>
<feature type="binding site" evidence="9">
    <location>
        <position position="87"/>
    </location>
    <ligand>
        <name>substrate</name>
    </ligand>
</feature>
<dbReference type="NCBIfam" id="TIGR01510">
    <property type="entry name" value="coaD_prev_kdtB"/>
    <property type="match status" value="1"/>
</dbReference>
<feature type="site" description="Transition state stabilizer" evidence="9">
    <location>
        <position position="17"/>
    </location>
</feature>
<dbReference type="HAMAP" id="MF_00151">
    <property type="entry name" value="PPAT_bact"/>
    <property type="match status" value="1"/>
</dbReference>
<feature type="binding site" evidence="9">
    <location>
        <begin position="9"/>
        <end position="10"/>
    </location>
    <ligand>
        <name>ATP</name>
        <dbReference type="ChEBI" id="CHEBI:30616"/>
    </ligand>
</feature>
<feature type="binding site" evidence="9">
    <location>
        <position position="73"/>
    </location>
    <ligand>
        <name>substrate</name>
    </ligand>
</feature>
<dbReference type="GO" id="GO:0005737">
    <property type="term" value="C:cytoplasm"/>
    <property type="evidence" value="ECO:0007669"/>
    <property type="project" value="UniProtKB-SubCell"/>
</dbReference>
<comment type="function">
    <text evidence="9">Reversibly transfers an adenylyl group from ATP to 4'-phosphopantetheine, yielding dephospho-CoA (dPCoA) and pyrophosphate.</text>
</comment>
<dbReference type="GO" id="GO:0015937">
    <property type="term" value="P:coenzyme A biosynthetic process"/>
    <property type="evidence" value="ECO:0007669"/>
    <property type="project" value="UniProtKB-UniRule"/>
</dbReference>
<evidence type="ECO:0000256" key="3">
    <source>
        <dbReference type="ARBA" id="ARBA00022695"/>
    </source>
</evidence>
<dbReference type="NCBIfam" id="TIGR00125">
    <property type="entry name" value="cyt_tran_rel"/>
    <property type="match status" value="1"/>
</dbReference>
<proteinExistence type="inferred from homology"/>
<dbReference type="CDD" id="cd02163">
    <property type="entry name" value="PPAT"/>
    <property type="match status" value="1"/>
</dbReference>
<feature type="binding site" evidence="9">
    <location>
        <begin position="88"/>
        <end position="90"/>
    </location>
    <ligand>
        <name>ATP</name>
        <dbReference type="ChEBI" id="CHEBI:30616"/>
    </ligand>
</feature>
<dbReference type="PANTHER" id="PTHR21342:SF1">
    <property type="entry name" value="PHOSPHOPANTETHEINE ADENYLYLTRANSFERASE"/>
    <property type="match status" value="1"/>
</dbReference>
<comment type="similarity">
    <text evidence="9">Belongs to the bacterial CoaD family.</text>
</comment>
<feature type="binding site" evidence="9">
    <location>
        <begin position="122"/>
        <end position="128"/>
    </location>
    <ligand>
        <name>ATP</name>
        <dbReference type="ChEBI" id="CHEBI:30616"/>
    </ligand>
</feature>
<feature type="binding site" evidence="9">
    <location>
        <position position="98"/>
    </location>
    <ligand>
        <name>ATP</name>
        <dbReference type="ChEBI" id="CHEBI:30616"/>
    </ligand>
</feature>
<evidence type="ECO:0000256" key="8">
    <source>
        <dbReference type="ARBA" id="ARBA00029346"/>
    </source>
</evidence>
<sequence length="164" mass="17770">MAGAVCPGSFDPVTNGHLDVIRRAATQFDEVVVAVLFNQSKQGMFTADERIEMLREVTADLPNVRVTAGSGLVVDFTRAQGFSAIVKGLRDATDFGYEVQMAQMNRHISGVDTFFVTTDARYSFVSSSLVKEVAAYGGDISELVPKPVHARLLAKIAERKAEQG</sequence>
<keyword evidence="7 9" id="KW-0173">Coenzyme A biosynthesis</keyword>
<comment type="pathway">
    <text evidence="9">Cofactor biosynthesis; coenzyme A biosynthesis; CoA from (R)-pantothenate: step 4/5.</text>
</comment>
<evidence type="ECO:0000256" key="1">
    <source>
        <dbReference type="ARBA" id="ARBA00022490"/>
    </source>
</evidence>
<organism evidence="11 12">
    <name type="scientific">Nocardia stercoris</name>
    <dbReference type="NCBI Taxonomy" id="2483361"/>
    <lineage>
        <taxon>Bacteria</taxon>
        <taxon>Bacillati</taxon>
        <taxon>Actinomycetota</taxon>
        <taxon>Actinomycetes</taxon>
        <taxon>Mycobacteriales</taxon>
        <taxon>Nocardiaceae</taxon>
        <taxon>Nocardia</taxon>
    </lineage>
</organism>
<dbReference type="InterPro" id="IPR004821">
    <property type="entry name" value="Cyt_trans-like"/>
</dbReference>
<comment type="cofactor">
    <cofactor evidence="9">
        <name>Mg(2+)</name>
        <dbReference type="ChEBI" id="CHEBI:18420"/>
    </cofactor>
</comment>
<dbReference type="Proteomes" id="UP000279275">
    <property type="component" value="Unassembled WGS sequence"/>
</dbReference>
<name>A0A3M2LHN8_9NOCA</name>
<dbReference type="GO" id="GO:0004595">
    <property type="term" value="F:pantetheine-phosphate adenylyltransferase activity"/>
    <property type="evidence" value="ECO:0007669"/>
    <property type="project" value="UniProtKB-UniRule"/>
</dbReference>
<keyword evidence="3 9" id="KW-0548">Nucleotidyltransferase</keyword>
<evidence type="ECO:0000313" key="11">
    <source>
        <dbReference type="EMBL" id="RMI35525.1"/>
    </source>
</evidence>
<evidence type="ECO:0000256" key="9">
    <source>
        <dbReference type="HAMAP-Rule" id="MF_00151"/>
    </source>
</evidence>
<evidence type="ECO:0000256" key="5">
    <source>
        <dbReference type="ARBA" id="ARBA00022840"/>
    </source>
</evidence>
<evidence type="ECO:0000256" key="2">
    <source>
        <dbReference type="ARBA" id="ARBA00022679"/>
    </source>
</evidence>
<dbReference type="PANTHER" id="PTHR21342">
    <property type="entry name" value="PHOSPHOPANTETHEINE ADENYLYLTRANSFERASE"/>
    <property type="match status" value="1"/>
</dbReference>
<comment type="subunit">
    <text evidence="9">Homohexamer.</text>
</comment>
<dbReference type="InterPro" id="IPR001980">
    <property type="entry name" value="PPAT"/>
</dbReference>
<reference evidence="11 12" key="1">
    <citation type="submission" date="2018-10" db="EMBL/GenBank/DDBJ databases">
        <title>Isolation from cow dung.</title>
        <authorList>
            <person name="Ling L."/>
        </authorList>
    </citation>
    <scope>NUCLEOTIDE SEQUENCE [LARGE SCALE GENOMIC DNA]</scope>
    <source>
        <strain evidence="11 12">NEAU-LL90</strain>
    </source>
</reference>
<keyword evidence="12" id="KW-1185">Reference proteome</keyword>
<dbReference type="AlphaFoldDB" id="A0A3M2LHN8"/>
<dbReference type="EMBL" id="RFFH01000001">
    <property type="protein sequence ID" value="RMI35525.1"/>
    <property type="molecule type" value="Genomic_DNA"/>
</dbReference>
<evidence type="ECO:0000256" key="7">
    <source>
        <dbReference type="ARBA" id="ARBA00022993"/>
    </source>
</evidence>
<evidence type="ECO:0000256" key="6">
    <source>
        <dbReference type="ARBA" id="ARBA00022842"/>
    </source>
</evidence>